<accession>A0AA39XL63</accession>
<dbReference type="Gene3D" id="3.40.50.720">
    <property type="entry name" value="NAD(P)-binding Rossmann-like Domain"/>
    <property type="match status" value="1"/>
</dbReference>
<dbReference type="SUPFAM" id="SSF51735">
    <property type="entry name" value="NAD(P)-binding Rossmann-fold domains"/>
    <property type="match status" value="1"/>
</dbReference>
<organism evidence="6 7">
    <name type="scientific">Bombardia bombarda</name>
    <dbReference type="NCBI Taxonomy" id="252184"/>
    <lineage>
        <taxon>Eukaryota</taxon>
        <taxon>Fungi</taxon>
        <taxon>Dikarya</taxon>
        <taxon>Ascomycota</taxon>
        <taxon>Pezizomycotina</taxon>
        <taxon>Sordariomycetes</taxon>
        <taxon>Sordariomycetidae</taxon>
        <taxon>Sordariales</taxon>
        <taxon>Lasiosphaeriaceae</taxon>
        <taxon>Bombardia</taxon>
    </lineage>
</organism>
<dbReference type="AlphaFoldDB" id="A0AA39XL63"/>
<dbReference type="Pfam" id="PF00106">
    <property type="entry name" value="adh_short"/>
    <property type="match status" value="1"/>
</dbReference>
<keyword evidence="3" id="KW-0560">Oxidoreductase</keyword>
<sequence>MTSIHFTLEDIPNLAGRRVIVTGASSGIGQAAAQIFAQKGASVLNLDLDPPSSDYDDKKTEYRHCDVTDWKRLNEAFQYAGDVDIVVPNAGITGQPDFLADTFDEATGHLMEPDYRVFDVNLRATINVAKLALSGFRRRGQPGSIVITGSAIGYAPEQWLPLYGASKAGLLGFMRALRSLVRHDDITINMVAPGPTLTGMMTDSIASTITAAGVPLTTAHQVGLAIVYSAVAMQPVPVEAYGSETVSLSAAPTRWNGRTILVMGDQYTEIERPLASLRPQWLGVRNTELTRRQQAATDSRNPVAEEAGEGGGCDGVCGEAMMVRA</sequence>
<dbReference type="InterPro" id="IPR036291">
    <property type="entry name" value="NAD(P)-bd_dom_sf"/>
</dbReference>
<dbReference type="PRINTS" id="PR00080">
    <property type="entry name" value="SDRFAMILY"/>
</dbReference>
<gene>
    <name evidence="6" type="ORF">B0T17DRAFT_612844</name>
</gene>
<dbReference type="PANTHER" id="PTHR43180">
    <property type="entry name" value="3-OXOACYL-(ACYL-CARRIER-PROTEIN) REDUCTASE (AFU_ORTHOLOGUE AFUA_6G11210)"/>
    <property type="match status" value="1"/>
</dbReference>
<keyword evidence="2" id="KW-0521">NADP</keyword>
<name>A0AA39XL63_9PEZI</name>
<dbReference type="InterPro" id="IPR002347">
    <property type="entry name" value="SDR_fam"/>
</dbReference>
<dbReference type="PANTHER" id="PTHR43180:SF80">
    <property type="entry name" value="NAD(P)-BINDING PROTEIN"/>
    <property type="match status" value="1"/>
</dbReference>
<comment type="similarity">
    <text evidence="1 4">Belongs to the short-chain dehydrogenases/reductases (SDR) family.</text>
</comment>
<reference evidence="6" key="1">
    <citation type="submission" date="2023-06" db="EMBL/GenBank/DDBJ databases">
        <title>Genome-scale phylogeny and comparative genomics of the fungal order Sordariales.</title>
        <authorList>
            <consortium name="Lawrence Berkeley National Laboratory"/>
            <person name="Hensen N."/>
            <person name="Bonometti L."/>
            <person name="Westerberg I."/>
            <person name="Brannstrom I.O."/>
            <person name="Guillou S."/>
            <person name="Cros-Aarteil S."/>
            <person name="Calhoun S."/>
            <person name="Haridas S."/>
            <person name="Kuo A."/>
            <person name="Mondo S."/>
            <person name="Pangilinan J."/>
            <person name="Riley R."/>
            <person name="LaButti K."/>
            <person name="Andreopoulos B."/>
            <person name="Lipzen A."/>
            <person name="Chen C."/>
            <person name="Yanf M."/>
            <person name="Daum C."/>
            <person name="Ng V."/>
            <person name="Clum A."/>
            <person name="Steindorff A."/>
            <person name="Ohm R."/>
            <person name="Martin F."/>
            <person name="Silar P."/>
            <person name="Natvig D."/>
            <person name="Lalanne C."/>
            <person name="Gautier V."/>
            <person name="Ament-velasquez S.L."/>
            <person name="Kruys A."/>
            <person name="Hutchinson M.I."/>
            <person name="Powell A.J."/>
            <person name="Barry K."/>
            <person name="Miller A.N."/>
            <person name="Grigoriev I.V."/>
            <person name="Debuchy R."/>
            <person name="Gladieux P."/>
            <person name="Thoren M.H."/>
            <person name="Johannesson H."/>
        </authorList>
    </citation>
    <scope>NUCLEOTIDE SEQUENCE</scope>
    <source>
        <strain evidence="6">SMH3391-2</strain>
    </source>
</reference>
<evidence type="ECO:0000256" key="4">
    <source>
        <dbReference type="RuleBase" id="RU000363"/>
    </source>
</evidence>
<evidence type="ECO:0000313" key="7">
    <source>
        <dbReference type="Proteomes" id="UP001174934"/>
    </source>
</evidence>
<evidence type="ECO:0000256" key="1">
    <source>
        <dbReference type="ARBA" id="ARBA00006484"/>
    </source>
</evidence>
<proteinExistence type="inferred from homology"/>
<evidence type="ECO:0000256" key="2">
    <source>
        <dbReference type="ARBA" id="ARBA00022857"/>
    </source>
</evidence>
<dbReference type="PRINTS" id="PR00081">
    <property type="entry name" value="GDHRDH"/>
</dbReference>
<protein>
    <submittedName>
        <fullName evidence="6">Short chain dehydrogenase reductase</fullName>
    </submittedName>
</protein>
<feature type="region of interest" description="Disordered" evidence="5">
    <location>
        <begin position="291"/>
        <end position="310"/>
    </location>
</feature>
<dbReference type="InterPro" id="IPR020904">
    <property type="entry name" value="Sc_DH/Rdtase_CS"/>
</dbReference>
<dbReference type="PROSITE" id="PS00061">
    <property type="entry name" value="ADH_SHORT"/>
    <property type="match status" value="1"/>
</dbReference>
<dbReference type="GO" id="GO:0016491">
    <property type="term" value="F:oxidoreductase activity"/>
    <property type="evidence" value="ECO:0007669"/>
    <property type="project" value="UniProtKB-KW"/>
</dbReference>
<dbReference type="EMBL" id="JAULSR010000001">
    <property type="protein sequence ID" value="KAK0636058.1"/>
    <property type="molecule type" value="Genomic_DNA"/>
</dbReference>
<evidence type="ECO:0000256" key="3">
    <source>
        <dbReference type="ARBA" id="ARBA00023002"/>
    </source>
</evidence>
<evidence type="ECO:0000256" key="5">
    <source>
        <dbReference type="SAM" id="MobiDB-lite"/>
    </source>
</evidence>
<evidence type="ECO:0000313" key="6">
    <source>
        <dbReference type="EMBL" id="KAK0636058.1"/>
    </source>
</evidence>
<keyword evidence="7" id="KW-1185">Reference proteome</keyword>
<dbReference type="Proteomes" id="UP001174934">
    <property type="component" value="Unassembled WGS sequence"/>
</dbReference>
<comment type="caution">
    <text evidence="6">The sequence shown here is derived from an EMBL/GenBank/DDBJ whole genome shotgun (WGS) entry which is preliminary data.</text>
</comment>